<protein>
    <recommendedName>
        <fullName evidence="1">Protein kinase domain-containing protein</fullName>
    </recommendedName>
</protein>
<dbReference type="PROSITE" id="PS50011">
    <property type="entry name" value="PROTEIN_KINASE_DOM"/>
    <property type="match status" value="1"/>
</dbReference>
<accession>A0ABW4TDE9</accession>
<keyword evidence="3" id="KW-1185">Reference proteome</keyword>
<evidence type="ECO:0000313" key="2">
    <source>
        <dbReference type="EMBL" id="MFD1939736.1"/>
    </source>
</evidence>
<organism evidence="2 3">
    <name type="scientific">Nonomuraea mangrovi</name>
    <dbReference type="NCBI Taxonomy" id="2316207"/>
    <lineage>
        <taxon>Bacteria</taxon>
        <taxon>Bacillati</taxon>
        <taxon>Actinomycetota</taxon>
        <taxon>Actinomycetes</taxon>
        <taxon>Streptosporangiales</taxon>
        <taxon>Streptosporangiaceae</taxon>
        <taxon>Nonomuraea</taxon>
    </lineage>
</organism>
<comment type="caution">
    <text evidence="2">The sequence shown here is derived from an EMBL/GenBank/DDBJ whole genome shotgun (WGS) entry which is preliminary data.</text>
</comment>
<gene>
    <name evidence="2" type="ORF">ACFSKW_50605</name>
</gene>
<dbReference type="SUPFAM" id="SSF56112">
    <property type="entry name" value="Protein kinase-like (PK-like)"/>
    <property type="match status" value="1"/>
</dbReference>
<reference evidence="3" key="1">
    <citation type="journal article" date="2019" name="Int. J. Syst. Evol. Microbiol.">
        <title>The Global Catalogue of Microorganisms (GCM) 10K type strain sequencing project: providing services to taxonomists for standard genome sequencing and annotation.</title>
        <authorList>
            <consortium name="The Broad Institute Genomics Platform"/>
            <consortium name="The Broad Institute Genome Sequencing Center for Infectious Disease"/>
            <person name="Wu L."/>
            <person name="Ma J."/>
        </authorList>
    </citation>
    <scope>NUCLEOTIDE SEQUENCE [LARGE SCALE GENOMIC DNA]</scope>
    <source>
        <strain evidence="3">ICMP 6774ER</strain>
    </source>
</reference>
<dbReference type="InterPro" id="IPR011009">
    <property type="entry name" value="Kinase-like_dom_sf"/>
</dbReference>
<dbReference type="RefSeq" id="WP_379582290.1">
    <property type="nucleotide sequence ID" value="NZ_JBHUFV010000096.1"/>
</dbReference>
<name>A0ABW4TDE9_9ACTN</name>
<evidence type="ECO:0000259" key="1">
    <source>
        <dbReference type="PROSITE" id="PS50011"/>
    </source>
</evidence>
<proteinExistence type="predicted"/>
<dbReference type="Proteomes" id="UP001597368">
    <property type="component" value="Unassembled WGS sequence"/>
</dbReference>
<dbReference type="EMBL" id="JBHUFV010000096">
    <property type="protein sequence ID" value="MFD1939736.1"/>
    <property type="molecule type" value="Genomic_DNA"/>
</dbReference>
<evidence type="ECO:0000313" key="3">
    <source>
        <dbReference type="Proteomes" id="UP001597368"/>
    </source>
</evidence>
<dbReference type="InterPro" id="IPR000719">
    <property type="entry name" value="Prot_kinase_dom"/>
</dbReference>
<feature type="domain" description="Protein kinase" evidence="1">
    <location>
        <begin position="1"/>
        <end position="90"/>
    </location>
</feature>
<dbReference type="Gene3D" id="1.10.510.10">
    <property type="entry name" value="Transferase(Phosphotransferase) domain 1"/>
    <property type="match status" value="1"/>
</dbReference>
<sequence length="90" mass="9782">MKPANVLLHEEGTAKVTDFGLARSRAVAMTTPARRGLPEDHCFRGGHAASPANRINLARDLKPDQGRIDRPLRECPAARPATVRRGSACR</sequence>